<protein>
    <submittedName>
        <fullName evidence="6">Aminotransferase class III-fold pyridoxal phosphate-dependent enzyme</fullName>
    </submittedName>
</protein>
<evidence type="ECO:0000256" key="5">
    <source>
        <dbReference type="RuleBase" id="RU003560"/>
    </source>
</evidence>
<evidence type="ECO:0000256" key="2">
    <source>
        <dbReference type="ARBA" id="ARBA00022576"/>
    </source>
</evidence>
<dbReference type="Gene3D" id="3.90.1150.10">
    <property type="entry name" value="Aspartate Aminotransferase, domain 1"/>
    <property type="match status" value="1"/>
</dbReference>
<dbReference type="InterPro" id="IPR015424">
    <property type="entry name" value="PyrdxlP-dep_Trfase"/>
</dbReference>
<evidence type="ECO:0000313" key="6">
    <source>
        <dbReference type="EMBL" id="GAA0344232.1"/>
    </source>
</evidence>
<reference evidence="6 7" key="1">
    <citation type="journal article" date="2019" name="Int. J. Syst. Evol. Microbiol.">
        <title>The Global Catalogue of Microorganisms (GCM) 10K type strain sequencing project: providing services to taxonomists for standard genome sequencing and annotation.</title>
        <authorList>
            <consortium name="The Broad Institute Genomics Platform"/>
            <consortium name="The Broad Institute Genome Sequencing Center for Infectious Disease"/>
            <person name="Wu L."/>
            <person name="Ma J."/>
        </authorList>
    </citation>
    <scope>NUCLEOTIDE SEQUENCE [LARGE SCALE GENOMIC DNA]</scope>
    <source>
        <strain evidence="6 7">JCM 3146</strain>
    </source>
</reference>
<name>A0ABN0WRQ0_9ACTN</name>
<evidence type="ECO:0000256" key="4">
    <source>
        <dbReference type="ARBA" id="ARBA00022898"/>
    </source>
</evidence>
<dbReference type="Pfam" id="PF00202">
    <property type="entry name" value="Aminotran_3"/>
    <property type="match status" value="1"/>
</dbReference>
<dbReference type="InterPro" id="IPR015422">
    <property type="entry name" value="PyrdxlP-dep_Trfase_small"/>
</dbReference>
<accession>A0ABN0WRQ0</accession>
<dbReference type="Gene3D" id="3.40.640.10">
    <property type="entry name" value="Type I PLP-dependent aspartate aminotransferase-like (Major domain)"/>
    <property type="match status" value="1"/>
</dbReference>
<comment type="similarity">
    <text evidence="5">Belongs to the class-III pyridoxal-phosphate-dependent aminotransferase family.</text>
</comment>
<evidence type="ECO:0000313" key="7">
    <source>
        <dbReference type="Proteomes" id="UP001501822"/>
    </source>
</evidence>
<dbReference type="PANTHER" id="PTHR11986">
    <property type="entry name" value="AMINOTRANSFERASE CLASS III"/>
    <property type="match status" value="1"/>
</dbReference>
<dbReference type="InterPro" id="IPR015421">
    <property type="entry name" value="PyrdxlP-dep_Trfase_major"/>
</dbReference>
<keyword evidence="7" id="KW-1185">Reference proteome</keyword>
<dbReference type="GO" id="GO:0008483">
    <property type="term" value="F:transaminase activity"/>
    <property type="evidence" value="ECO:0007669"/>
    <property type="project" value="UniProtKB-KW"/>
</dbReference>
<dbReference type="PANTHER" id="PTHR11986:SF79">
    <property type="entry name" value="ACETYLORNITHINE AMINOTRANSFERASE, MITOCHONDRIAL"/>
    <property type="match status" value="1"/>
</dbReference>
<dbReference type="EMBL" id="BAAABM010000029">
    <property type="protein sequence ID" value="GAA0344232.1"/>
    <property type="molecule type" value="Genomic_DNA"/>
</dbReference>
<dbReference type="InterPro" id="IPR050103">
    <property type="entry name" value="Class-III_PLP-dep_AT"/>
</dbReference>
<dbReference type="InterPro" id="IPR005814">
    <property type="entry name" value="Aminotrans_3"/>
</dbReference>
<keyword evidence="2 6" id="KW-0032">Aminotransferase</keyword>
<gene>
    <name evidence="6" type="ORF">GCM10010151_37440</name>
</gene>
<dbReference type="SUPFAM" id="SSF53383">
    <property type="entry name" value="PLP-dependent transferases"/>
    <property type="match status" value="1"/>
</dbReference>
<evidence type="ECO:0000256" key="1">
    <source>
        <dbReference type="ARBA" id="ARBA00001933"/>
    </source>
</evidence>
<evidence type="ECO:0000256" key="3">
    <source>
        <dbReference type="ARBA" id="ARBA00022679"/>
    </source>
</evidence>
<comment type="caution">
    <text evidence="6">The sequence shown here is derived from an EMBL/GenBank/DDBJ whole genome shotgun (WGS) entry which is preliminary data.</text>
</comment>
<organism evidence="6 7">
    <name type="scientific">Actinoallomurus spadix</name>
    <dbReference type="NCBI Taxonomy" id="79912"/>
    <lineage>
        <taxon>Bacteria</taxon>
        <taxon>Bacillati</taxon>
        <taxon>Actinomycetota</taxon>
        <taxon>Actinomycetes</taxon>
        <taxon>Streptosporangiales</taxon>
        <taxon>Thermomonosporaceae</taxon>
        <taxon>Actinoallomurus</taxon>
    </lineage>
</organism>
<keyword evidence="4 5" id="KW-0663">Pyridoxal phosphate</keyword>
<sequence>MGGGADAQAFAYYELGDVRLVRGEGVRVWDTEGREYLDCVAGTFNLVLGHNHPAVLAAVRGQLEDLVFASSSFRTEPTDRVMELLVELSPPGLTRVNLRSSGGSTANEGAIKIAQWVTGRRDVIVPFRGHVGQSVAATSYNGTSRMRAPFPYQLPGAVHVPDPYCFRCFYRQTPDRCGMWCVDRIEDFLTYASSGSVAAMIIEPISGVGGNVVPPPGYLRRLREFCDERGIILIFDENQTGLGRTGRLFAAEHFGVEPHIMTVSKGLTGSGLPLAAILTEERLVGMPRSMHGFTYGSHTLSAAAAVVTLQEVRRPEFLAGVRASGGVLLERLRALQADFPCVGDVRGVGLMLGVELVEPDGSRSPRLATALNKALYDRAVITRVSEHGLGNVIELRPPLVLSVEDAGLIADRFGEALETLRP</sequence>
<comment type="cofactor">
    <cofactor evidence="1">
        <name>pyridoxal 5'-phosphate</name>
        <dbReference type="ChEBI" id="CHEBI:597326"/>
    </cofactor>
</comment>
<dbReference type="Proteomes" id="UP001501822">
    <property type="component" value="Unassembled WGS sequence"/>
</dbReference>
<keyword evidence="3" id="KW-0808">Transferase</keyword>
<dbReference type="CDD" id="cd00610">
    <property type="entry name" value="OAT_like"/>
    <property type="match status" value="1"/>
</dbReference>
<dbReference type="PIRSF" id="PIRSF000521">
    <property type="entry name" value="Transaminase_4ab_Lys_Orn"/>
    <property type="match status" value="1"/>
</dbReference>
<proteinExistence type="inferred from homology"/>